<reference evidence="2 3" key="1">
    <citation type="journal article" date="2019" name="Plant Biotechnol. J.">
        <title>The red bayberry genome and genetic basis of sex determination.</title>
        <authorList>
            <person name="Jia H.M."/>
            <person name="Jia H.J."/>
            <person name="Cai Q.L."/>
            <person name="Wang Y."/>
            <person name="Zhao H.B."/>
            <person name="Yang W.F."/>
            <person name="Wang G.Y."/>
            <person name="Li Y.H."/>
            <person name="Zhan D.L."/>
            <person name="Shen Y.T."/>
            <person name="Niu Q.F."/>
            <person name="Chang L."/>
            <person name="Qiu J."/>
            <person name="Zhao L."/>
            <person name="Xie H.B."/>
            <person name="Fu W.Y."/>
            <person name="Jin J."/>
            <person name="Li X.W."/>
            <person name="Jiao Y."/>
            <person name="Zhou C.C."/>
            <person name="Tu T."/>
            <person name="Chai C.Y."/>
            <person name="Gao J.L."/>
            <person name="Fan L.J."/>
            <person name="van de Weg E."/>
            <person name="Wang J.Y."/>
            <person name="Gao Z.S."/>
        </authorList>
    </citation>
    <scope>NUCLEOTIDE SEQUENCE [LARGE SCALE GENOMIC DNA]</scope>
    <source>
        <tissue evidence="2">Leaves</tissue>
    </source>
</reference>
<dbReference type="Proteomes" id="UP000516437">
    <property type="component" value="Chromosome 5"/>
</dbReference>
<dbReference type="OrthoDB" id="414698at2759"/>
<dbReference type="AlphaFoldDB" id="A0A6A1VSJ7"/>
<evidence type="ECO:0000313" key="3">
    <source>
        <dbReference type="Proteomes" id="UP000516437"/>
    </source>
</evidence>
<feature type="domain" description="Serine hydrolase" evidence="1">
    <location>
        <begin position="7"/>
        <end position="203"/>
    </location>
</feature>
<dbReference type="InterPro" id="IPR029058">
    <property type="entry name" value="AB_hydrolase_fold"/>
</dbReference>
<proteinExistence type="predicted"/>
<comment type="caution">
    <text evidence="2">The sequence shown here is derived from an EMBL/GenBank/DDBJ whole genome shotgun (WGS) entry which is preliminary data.</text>
</comment>
<protein>
    <recommendedName>
        <fullName evidence="1">Serine hydrolase domain-containing protein</fullName>
    </recommendedName>
</protein>
<evidence type="ECO:0000313" key="2">
    <source>
        <dbReference type="EMBL" id="KAB1214528.1"/>
    </source>
</evidence>
<gene>
    <name evidence="2" type="ORF">CJ030_MR5G013429</name>
</gene>
<dbReference type="InterPro" id="IPR005645">
    <property type="entry name" value="FSH-like_dom"/>
</dbReference>
<dbReference type="Gene3D" id="3.40.50.1820">
    <property type="entry name" value="alpha/beta hydrolase"/>
    <property type="match status" value="1"/>
</dbReference>
<accession>A0A6A1VSJ7</accession>
<dbReference type="PANTHER" id="PTHR22778:SF52">
    <property type="entry name" value="SERINE HYDROLASE FSH DOMAIN-CONTAINING PROTEIN"/>
    <property type="match status" value="1"/>
</dbReference>
<dbReference type="Pfam" id="PF03959">
    <property type="entry name" value="FSH1"/>
    <property type="match status" value="1"/>
</dbReference>
<dbReference type="PANTHER" id="PTHR22778">
    <property type="entry name" value="OVARIAN CANCER GENE-2 PROTEIN-RELATED"/>
    <property type="match status" value="1"/>
</dbReference>
<organism evidence="2 3">
    <name type="scientific">Morella rubra</name>
    <name type="common">Chinese bayberry</name>
    <dbReference type="NCBI Taxonomy" id="262757"/>
    <lineage>
        <taxon>Eukaryota</taxon>
        <taxon>Viridiplantae</taxon>
        <taxon>Streptophyta</taxon>
        <taxon>Embryophyta</taxon>
        <taxon>Tracheophyta</taxon>
        <taxon>Spermatophyta</taxon>
        <taxon>Magnoliopsida</taxon>
        <taxon>eudicotyledons</taxon>
        <taxon>Gunneridae</taxon>
        <taxon>Pentapetalae</taxon>
        <taxon>rosids</taxon>
        <taxon>fabids</taxon>
        <taxon>Fagales</taxon>
        <taxon>Myricaceae</taxon>
        <taxon>Morella</taxon>
    </lineage>
</organism>
<dbReference type="SUPFAM" id="SSF53474">
    <property type="entry name" value="alpha/beta-Hydrolases"/>
    <property type="match status" value="1"/>
</dbReference>
<dbReference type="FunFam" id="3.40.50.1820:FF:000133">
    <property type="entry name" value="esterase AGAP003155"/>
    <property type="match status" value="1"/>
</dbReference>
<sequence length="220" mass="24410">MENQTQRKPRILCFHGFRTSGEILKKLIGRLPEAVLEKLDFDFLDAPFPAGGKSDVEGIYDPPYYEWWQANEDFTVYKNFDECLEYVEDYMIKHGPFDGVLGFSMGATLAAAMPGMQAEGVAFTKVPKLKFLIILSGAKLGGSKFGAPKLAANAFSSPIACPSLHFIGETDFMKPEGIALLESFVDPVVIHHSKGHTVPRLDGKAEETMLKFVEKIQMMP</sequence>
<evidence type="ECO:0000259" key="1">
    <source>
        <dbReference type="Pfam" id="PF03959"/>
    </source>
</evidence>
<dbReference type="EMBL" id="RXIC02000023">
    <property type="protein sequence ID" value="KAB1214528.1"/>
    <property type="molecule type" value="Genomic_DNA"/>
</dbReference>
<keyword evidence="3" id="KW-1185">Reference proteome</keyword>
<name>A0A6A1VSJ7_9ROSI</name>